<dbReference type="EMBL" id="CXOK01000035">
    <property type="protein sequence ID" value="CTP87087.1"/>
    <property type="molecule type" value="Genomic_DNA"/>
</dbReference>
<protein>
    <submittedName>
        <fullName evidence="1">Uncharacterized protein</fullName>
    </submittedName>
</protein>
<evidence type="ECO:0000313" key="2">
    <source>
        <dbReference type="Proteomes" id="UP000041247"/>
    </source>
</evidence>
<sequence length="222" mass="24130">MPNPGLLSARRPAVTCRFGLRHVGAVGMDLPRPLQVLLVAAGRERRRLGVNGCFTLFCPASHASSGCCGATQLLALANLPRIICPGGRRPALARELPLLACKPAAAMNPLSVYSLPVVQQAASERTGSPPWAEDSRVHVPAQTAYRPCQNPCFFSVQRLAWTHSMELTARTAAVRIRSIRLAAQSYPALEQPQRQCVVHRDEAQHQRVGYPNLHVAGRSGRH</sequence>
<name>A0A0K2ZQ44_9XANT</name>
<gene>
    <name evidence="1" type="ORF">XTPLMG728_1441</name>
</gene>
<evidence type="ECO:0000313" key="1">
    <source>
        <dbReference type="EMBL" id="CTP87087.1"/>
    </source>
</evidence>
<proteinExistence type="predicted"/>
<reference evidence="1 2" key="1">
    <citation type="submission" date="2015-07" db="EMBL/GenBank/DDBJ databases">
        <authorList>
            <person name="Noorani M."/>
        </authorList>
    </citation>
    <scope>NUCLEOTIDE SEQUENCE [LARGE SCALE GENOMIC DNA]</scope>
    <source>
        <strain evidence="1">LMG728</strain>
    </source>
</reference>
<dbReference type="AlphaFoldDB" id="A0A0K2ZQ44"/>
<dbReference type="Proteomes" id="UP000041247">
    <property type="component" value="Unassembled WGS sequence"/>
</dbReference>
<organism evidence="1 2">
    <name type="scientific">Xanthomonas graminis pv. poae</name>
    <dbReference type="NCBI Taxonomy" id="227946"/>
    <lineage>
        <taxon>Bacteria</taxon>
        <taxon>Pseudomonadati</taxon>
        <taxon>Pseudomonadota</taxon>
        <taxon>Gammaproteobacteria</taxon>
        <taxon>Lysobacterales</taxon>
        <taxon>Lysobacteraceae</taxon>
        <taxon>Xanthomonas</taxon>
        <taxon>Xanthomonas translucens group</taxon>
        <taxon>Xanthomonas graminis</taxon>
    </lineage>
</organism>
<accession>A0A0K2ZQ44</accession>